<accession>A0A1I8FY43</accession>
<dbReference type="SMART" id="SM00034">
    <property type="entry name" value="CLECT"/>
    <property type="match status" value="2"/>
</dbReference>
<feature type="domain" description="C-type lectin" evidence="1">
    <location>
        <begin position="7"/>
        <end position="105"/>
    </location>
</feature>
<dbReference type="Gene3D" id="3.10.100.10">
    <property type="entry name" value="Mannose-Binding Protein A, subunit A"/>
    <property type="match status" value="2"/>
</dbReference>
<dbReference type="PROSITE" id="PS50041">
    <property type="entry name" value="C_TYPE_LECTIN_2"/>
    <property type="match status" value="2"/>
</dbReference>
<evidence type="ECO:0000313" key="2">
    <source>
        <dbReference type="Proteomes" id="UP000095280"/>
    </source>
</evidence>
<dbReference type="InterPro" id="IPR050111">
    <property type="entry name" value="C-type_lectin/snaclec_domain"/>
</dbReference>
<dbReference type="Pfam" id="PF00059">
    <property type="entry name" value="Lectin_C"/>
    <property type="match status" value="2"/>
</dbReference>
<dbReference type="PANTHER" id="PTHR22803">
    <property type="entry name" value="MANNOSE, PHOSPHOLIPASE, LECTIN RECEPTOR RELATED"/>
    <property type="match status" value="1"/>
</dbReference>
<dbReference type="InterPro" id="IPR016187">
    <property type="entry name" value="CTDL_fold"/>
</dbReference>
<name>A0A1I8FY43_9PLAT</name>
<reference evidence="3" key="1">
    <citation type="submission" date="2016-11" db="UniProtKB">
        <authorList>
            <consortium name="WormBaseParasite"/>
        </authorList>
    </citation>
    <scope>IDENTIFICATION</scope>
</reference>
<dbReference type="AlphaFoldDB" id="A0A1I8FY43"/>
<dbReference type="Proteomes" id="UP000095280">
    <property type="component" value="Unplaced"/>
</dbReference>
<protein>
    <submittedName>
        <fullName evidence="3">C-type lectin domain-containing protein</fullName>
    </submittedName>
</protein>
<dbReference type="SUPFAM" id="SSF56436">
    <property type="entry name" value="C-type lectin-like"/>
    <property type="match status" value="2"/>
</dbReference>
<dbReference type="CDD" id="cd00037">
    <property type="entry name" value="CLECT"/>
    <property type="match status" value="1"/>
</dbReference>
<dbReference type="InterPro" id="IPR016186">
    <property type="entry name" value="C-type_lectin-like/link_sf"/>
</dbReference>
<evidence type="ECO:0000259" key="1">
    <source>
        <dbReference type="PROSITE" id="PS50041"/>
    </source>
</evidence>
<organism evidence="2 3">
    <name type="scientific">Macrostomum lignano</name>
    <dbReference type="NCBI Taxonomy" id="282301"/>
    <lineage>
        <taxon>Eukaryota</taxon>
        <taxon>Metazoa</taxon>
        <taxon>Spiralia</taxon>
        <taxon>Lophotrochozoa</taxon>
        <taxon>Platyhelminthes</taxon>
        <taxon>Rhabditophora</taxon>
        <taxon>Macrostomorpha</taxon>
        <taxon>Macrostomida</taxon>
        <taxon>Macrostomidae</taxon>
        <taxon>Macrostomum</taxon>
    </lineage>
</organism>
<sequence length="246" mass="28503">GSEWIEYNGNCYYWSRTIVENWFRAELTCQKSGGHLVSIGSLSDNNFLLRLTQCRVSFWIGLVNTVHSLKAQHRGYEWWDHRQHNYTALNPRSNTTSIASTSDRCPSGWQLLDNSCYYVMFNKTNYFNAQMSCQAMGATVTSILTPREHTLLTVAIGCNAPTWIGLEKARPCFRQPNRDHCWVWMDRSPTVHFDWASGQTVDRRDAECVILDGQWKVVNCYAEYGYICKRHSYDLAKDVIEEDSKQ</sequence>
<dbReference type="InterPro" id="IPR001304">
    <property type="entry name" value="C-type_lectin-like"/>
</dbReference>
<feature type="domain" description="C-type lectin" evidence="1">
    <location>
        <begin position="112"/>
        <end position="229"/>
    </location>
</feature>
<keyword evidence="2" id="KW-1185">Reference proteome</keyword>
<evidence type="ECO:0000313" key="3">
    <source>
        <dbReference type="WBParaSite" id="maker-uti_cns_0000244-snap-gene-0.9-mRNA-1"/>
    </source>
</evidence>
<proteinExistence type="predicted"/>
<dbReference type="WBParaSite" id="maker-uti_cns_0000244-snap-gene-0.9-mRNA-1">
    <property type="protein sequence ID" value="maker-uti_cns_0000244-snap-gene-0.9-mRNA-1"/>
    <property type="gene ID" value="maker-uti_cns_0000244-snap-gene-0.9"/>
</dbReference>